<feature type="non-terminal residue" evidence="3">
    <location>
        <position position="113"/>
    </location>
</feature>
<reference evidence="3" key="1">
    <citation type="submission" date="2023-08" db="EMBL/GenBank/DDBJ databases">
        <authorList>
            <person name="Chen Y."/>
            <person name="Shah S."/>
            <person name="Dougan E. K."/>
            <person name="Thang M."/>
            <person name="Chan C."/>
        </authorList>
    </citation>
    <scope>NUCLEOTIDE SEQUENCE</scope>
</reference>
<protein>
    <recommendedName>
        <fullName evidence="2">PPM-type phosphatase domain-containing protein</fullName>
    </recommendedName>
</protein>
<evidence type="ECO:0000313" key="4">
    <source>
        <dbReference type="Proteomes" id="UP001178507"/>
    </source>
</evidence>
<accession>A0AA36MY63</accession>
<dbReference type="InterPro" id="IPR001932">
    <property type="entry name" value="PPM-type_phosphatase-like_dom"/>
</dbReference>
<gene>
    <name evidence="3" type="ORF">EVOR1521_LOCUS13864</name>
</gene>
<sequence length="113" mass="12199">HPKISPQVLSLSVSRAIGDLFFKDEKFTGGVASGLTADPYISSAEVCRGRLVHEFLLIGCDGLWDTVSYEEAANLVLERLSDGEEPQVISEALVRVARDAGSMDNITVMVVAF</sequence>
<proteinExistence type="inferred from homology"/>
<feature type="domain" description="PPM-type phosphatase" evidence="2">
    <location>
        <begin position="1"/>
        <end position="113"/>
    </location>
</feature>
<comment type="caution">
    <text evidence="3">The sequence shown here is derived from an EMBL/GenBank/DDBJ whole genome shotgun (WGS) entry which is preliminary data.</text>
</comment>
<dbReference type="PROSITE" id="PS51746">
    <property type="entry name" value="PPM_2"/>
    <property type="match status" value="1"/>
</dbReference>
<dbReference type="AlphaFoldDB" id="A0AA36MY63"/>
<dbReference type="SUPFAM" id="SSF81606">
    <property type="entry name" value="PP2C-like"/>
    <property type="match status" value="1"/>
</dbReference>
<evidence type="ECO:0000313" key="3">
    <source>
        <dbReference type="EMBL" id="CAJ1387885.1"/>
    </source>
</evidence>
<evidence type="ECO:0000256" key="1">
    <source>
        <dbReference type="ARBA" id="ARBA00006702"/>
    </source>
</evidence>
<dbReference type="Proteomes" id="UP001178507">
    <property type="component" value="Unassembled WGS sequence"/>
</dbReference>
<dbReference type="CDD" id="cd00143">
    <property type="entry name" value="PP2Cc"/>
    <property type="match status" value="1"/>
</dbReference>
<dbReference type="InterPro" id="IPR036457">
    <property type="entry name" value="PPM-type-like_dom_sf"/>
</dbReference>
<dbReference type="Gene3D" id="3.60.40.10">
    <property type="entry name" value="PPM-type phosphatase domain"/>
    <property type="match status" value="1"/>
</dbReference>
<evidence type="ECO:0000259" key="2">
    <source>
        <dbReference type="PROSITE" id="PS51746"/>
    </source>
</evidence>
<organism evidence="3 4">
    <name type="scientific">Effrenium voratum</name>
    <dbReference type="NCBI Taxonomy" id="2562239"/>
    <lineage>
        <taxon>Eukaryota</taxon>
        <taxon>Sar</taxon>
        <taxon>Alveolata</taxon>
        <taxon>Dinophyceae</taxon>
        <taxon>Suessiales</taxon>
        <taxon>Symbiodiniaceae</taxon>
        <taxon>Effrenium</taxon>
    </lineage>
</organism>
<dbReference type="Pfam" id="PF00481">
    <property type="entry name" value="PP2C"/>
    <property type="match status" value="1"/>
</dbReference>
<dbReference type="InterPro" id="IPR015655">
    <property type="entry name" value="PP2C"/>
</dbReference>
<dbReference type="PANTHER" id="PTHR13832:SF837">
    <property type="entry name" value="PROTEIN PHOSPHATASE 2C-LIKE DOMAIN-CONTAINING PROTEIN 1"/>
    <property type="match status" value="1"/>
</dbReference>
<dbReference type="PANTHER" id="PTHR13832">
    <property type="entry name" value="PROTEIN PHOSPHATASE 2C"/>
    <property type="match status" value="1"/>
</dbReference>
<dbReference type="GO" id="GO:0004722">
    <property type="term" value="F:protein serine/threonine phosphatase activity"/>
    <property type="evidence" value="ECO:0007669"/>
    <property type="project" value="InterPro"/>
</dbReference>
<dbReference type="EMBL" id="CAUJNA010001596">
    <property type="protein sequence ID" value="CAJ1387885.1"/>
    <property type="molecule type" value="Genomic_DNA"/>
</dbReference>
<name>A0AA36MY63_9DINO</name>
<comment type="similarity">
    <text evidence="1">Belongs to the PP2C family.</text>
</comment>
<keyword evidence="4" id="KW-1185">Reference proteome</keyword>